<feature type="transmembrane region" description="Helical" evidence="1">
    <location>
        <begin position="248"/>
        <end position="267"/>
    </location>
</feature>
<dbReference type="Proteomes" id="UP000319976">
    <property type="component" value="Chromosome"/>
</dbReference>
<keyword evidence="3" id="KW-0808">Transferase</keyword>
<evidence type="ECO:0000313" key="3">
    <source>
        <dbReference type="EMBL" id="QDT66737.1"/>
    </source>
</evidence>
<dbReference type="InterPro" id="IPR002656">
    <property type="entry name" value="Acyl_transf_3_dom"/>
</dbReference>
<dbReference type="PANTHER" id="PTHR23028:SF53">
    <property type="entry name" value="ACYL_TRANSF_3 DOMAIN-CONTAINING PROTEIN"/>
    <property type="match status" value="1"/>
</dbReference>
<keyword evidence="3" id="KW-0012">Acyltransferase</keyword>
<dbReference type="PANTHER" id="PTHR23028">
    <property type="entry name" value="ACETYLTRANSFERASE"/>
    <property type="match status" value="1"/>
</dbReference>
<gene>
    <name evidence="3" type="primary">oatA</name>
    <name evidence="3" type="ORF">V22_40080</name>
</gene>
<dbReference type="KEGG" id="chya:V22_40080"/>
<dbReference type="GO" id="GO:0016747">
    <property type="term" value="F:acyltransferase activity, transferring groups other than amino-acyl groups"/>
    <property type="evidence" value="ECO:0007669"/>
    <property type="project" value="InterPro"/>
</dbReference>
<feature type="transmembrane region" description="Helical" evidence="1">
    <location>
        <begin position="39"/>
        <end position="63"/>
    </location>
</feature>
<dbReference type="GO" id="GO:0016020">
    <property type="term" value="C:membrane"/>
    <property type="evidence" value="ECO:0007669"/>
    <property type="project" value="TreeGrafter"/>
</dbReference>
<accession>A0A517TEE1</accession>
<protein>
    <submittedName>
        <fullName evidence="3">O-acetyltransferase OatA</fullName>
        <ecNumber evidence="3">2.3.1.-</ecNumber>
    </submittedName>
</protein>
<feature type="transmembrane region" description="Helical" evidence="1">
    <location>
        <begin position="155"/>
        <end position="174"/>
    </location>
</feature>
<keyword evidence="1" id="KW-0472">Membrane</keyword>
<sequence length="354" mass="39785">MKNTPLREYIPELDGLRAFACLLVLWEHTGIRGLESPTILHAGSTGVDLFFVLPGFLITRILLFNRSNHIPLSSFILRRTARIFPVAFAGILMSLAIRPSPSLIFPATYVQNYAAILGPGRDVICGHYWTLSIEEQFYLIFPMVVLNLKPKHSQCIVLLLILFCFFTIAALYSYKSDLHALTYNLALTNGTTTRGWLLLAGALISYHESILRLQNKPATICLLACISLCALTYWIANVKPSASDVTSMLSRQLIVLGLFCFCLSPIISQNFSVLKNEKLRFIGNRSYGLYVYHMMIFDVCGIRKHSEAANSSDVVNALLAYCLTIFTAEVSYRYMEQPISRFVRASTSNLIRKT</sequence>
<evidence type="ECO:0000259" key="2">
    <source>
        <dbReference type="Pfam" id="PF01757"/>
    </source>
</evidence>
<dbReference type="EMBL" id="CP036316">
    <property type="protein sequence ID" value="QDT66737.1"/>
    <property type="molecule type" value="Genomic_DNA"/>
</dbReference>
<evidence type="ECO:0000256" key="1">
    <source>
        <dbReference type="SAM" id="Phobius"/>
    </source>
</evidence>
<name>A0A517TEE1_9PLAN</name>
<organism evidence="3 4">
    <name type="scientific">Calycomorphotria hydatis</name>
    <dbReference type="NCBI Taxonomy" id="2528027"/>
    <lineage>
        <taxon>Bacteria</taxon>
        <taxon>Pseudomonadati</taxon>
        <taxon>Planctomycetota</taxon>
        <taxon>Planctomycetia</taxon>
        <taxon>Planctomycetales</taxon>
        <taxon>Planctomycetaceae</taxon>
        <taxon>Calycomorphotria</taxon>
    </lineage>
</organism>
<dbReference type="RefSeq" id="WP_197439778.1">
    <property type="nucleotide sequence ID" value="NZ_CP036316.1"/>
</dbReference>
<proteinExistence type="predicted"/>
<keyword evidence="1" id="KW-0812">Transmembrane</keyword>
<keyword evidence="4" id="KW-1185">Reference proteome</keyword>
<dbReference type="Pfam" id="PF01757">
    <property type="entry name" value="Acyl_transf_3"/>
    <property type="match status" value="1"/>
</dbReference>
<dbReference type="InterPro" id="IPR050879">
    <property type="entry name" value="Acyltransferase_3"/>
</dbReference>
<feature type="transmembrane region" description="Helical" evidence="1">
    <location>
        <begin position="186"/>
        <end position="206"/>
    </location>
</feature>
<reference evidence="3 4" key="1">
    <citation type="submission" date="2019-02" db="EMBL/GenBank/DDBJ databases">
        <title>Deep-cultivation of Planctomycetes and their phenomic and genomic characterization uncovers novel biology.</title>
        <authorList>
            <person name="Wiegand S."/>
            <person name="Jogler M."/>
            <person name="Boedeker C."/>
            <person name="Pinto D."/>
            <person name="Vollmers J."/>
            <person name="Rivas-Marin E."/>
            <person name="Kohn T."/>
            <person name="Peeters S.H."/>
            <person name="Heuer A."/>
            <person name="Rast P."/>
            <person name="Oberbeckmann S."/>
            <person name="Bunk B."/>
            <person name="Jeske O."/>
            <person name="Meyerdierks A."/>
            <person name="Storesund J.E."/>
            <person name="Kallscheuer N."/>
            <person name="Luecker S."/>
            <person name="Lage O.M."/>
            <person name="Pohl T."/>
            <person name="Merkel B.J."/>
            <person name="Hornburger P."/>
            <person name="Mueller R.-W."/>
            <person name="Bruemmer F."/>
            <person name="Labrenz M."/>
            <person name="Spormann A.M."/>
            <person name="Op den Camp H."/>
            <person name="Overmann J."/>
            <person name="Amann R."/>
            <person name="Jetten M.S.M."/>
            <person name="Mascher T."/>
            <person name="Medema M.H."/>
            <person name="Devos D.P."/>
            <person name="Kaster A.-K."/>
            <person name="Ovreas L."/>
            <person name="Rohde M."/>
            <person name="Galperin M.Y."/>
            <person name="Jogler C."/>
        </authorList>
    </citation>
    <scope>NUCLEOTIDE SEQUENCE [LARGE SCALE GENOMIC DNA]</scope>
    <source>
        <strain evidence="3 4">V22</strain>
    </source>
</reference>
<feature type="transmembrane region" description="Helical" evidence="1">
    <location>
        <begin position="218"/>
        <end position="236"/>
    </location>
</feature>
<keyword evidence="1" id="KW-1133">Transmembrane helix</keyword>
<dbReference type="GO" id="GO:0000271">
    <property type="term" value="P:polysaccharide biosynthetic process"/>
    <property type="evidence" value="ECO:0007669"/>
    <property type="project" value="TreeGrafter"/>
</dbReference>
<feature type="domain" description="Acyltransferase 3" evidence="2">
    <location>
        <begin position="11"/>
        <end position="325"/>
    </location>
</feature>
<dbReference type="EC" id="2.3.1.-" evidence="3"/>
<dbReference type="AlphaFoldDB" id="A0A517TEE1"/>
<evidence type="ECO:0000313" key="4">
    <source>
        <dbReference type="Proteomes" id="UP000319976"/>
    </source>
</evidence>
<feature type="transmembrane region" description="Helical" evidence="1">
    <location>
        <begin position="83"/>
        <end position="107"/>
    </location>
</feature>
<feature type="transmembrane region" description="Helical" evidence="1">
    <location>
        <begin position="127"/>
        <end position="148"/>
    </location>
</feature>